<evidence type="ECO:0000256" key="8">
    <source>
        <dbReference type="PROSITE-ProRule" id="PRU00339"/>
    </source>
</evidence>
<dbReference type="PANTHER" id="PTHR44366">
    <property type="entry name" value="UDP-N-ACETYLGLUCOSAMINE--PEPTIDE N-ACETYLGLUCOSAMINYLTRANSFERASE 110 KDA SUBUNIT"/>
    <property type="match status" value="1"/>
</dbReference>
<dbReference type="Pfam" id="PF13174">
    <property type="entry name" value="TPR_6"/>
    <property type="match status" value="1"/>
</dbReference>
<evidence type="ECO:0000256" key="3">
    <source>
        <dbReference type="ARBA" id="ARBA00011970"/>
    </source>
</evidence>
<dbReference type="AlphaFoldDB" id="A0A7S4KKE9"/>
<evidence type="ECO:0000256" key="9">
    <source>
        <dbReference type="SAM" id="MobiDB-lite"/>
    </source>
</evidence>
<dbReference type="Gene3D" id="3.40.50.11380">
    <property type="match status" value="1"/>
</dbReference>
<keyword evidence="4" id="KW-0328">Glycosyltransferase</keyword>
<feature type="repeat" description="TPR" evidence="8">
    <location>
        <begin position="163"/>
        <end position="196"/>
    </location>
</feature>
<keyword evidence="10" id="KW-0732">Signal</keyword>
<name>A0A7S4KKE9_GUITH</name>
<dbReference type="PANTHER" id="PTHR44366:SF1">
    <property type="entry name" value="UDP-N-ACETYLGLUCOSAMINE--PEPTIDE N-ACETYLGLUCOSAMINYLTRANSFERASE 110 KDA SUBUNIT"/>
    <property type="match status" value="1"/>
</dbReference>
<dbReference type="PROSITE" id="PS50005">
    <property type="entry name" value="TPR"/>
    <property type="match status" value="5"/>
</dbReference>
<sequence>MMKSKSSLSLALLLLLCCLDSSVQQKKSKSKRGGGGDSGAILKAKFAAQEGAAALDKGNFQLAMSKYQRAVEMDPGYSDYHTQLATALRAMGRKDEAARSYEAAISMMDEPRNKAGGDQYWAAVHINLGYLYAEGGGGGLFEGAMALAAEKFKVATQLIPQFGEAYTYWGNAYQEMGRWQEALDVFMLLLERVPASSMEVEKQATAHFHIANCWGALGKTDKSLEAYKEATRINPKFAAAYTNMGTIHQGRKHNELARESLELAVKIDPELAEAYTNLGIAIQDLGDSETAVRLTELAIRLKPSMGAGYNNWGRALENSQQLEKALEAYKLALKHGSSSFADAFCAKVYLEHFLCGWNTLSTDMRQVSKYLEENLHPSQASNEPCVQPFRAFAYPLSPILFMNVTKKVVDQERVRVPAKSMFKTSPARHLDPRVDRLRVGYMSADFGGHTVGSLIRNLLKMHNRHRVEIFGIGMMKGDGTEWNIDMQTSVDRWLNIHAMTDHAAAFAVDALEAHILVDLNGHSKGSRMGVLLRRPAPILIAYLGYPSTSGGLADFLIADKWVAPPETEHLYYEKLVFLPYSYFVNDHRQLYPRPFEHSPTRQEYKLPSSGIIFGNFGQLYKVEPSLFDVWVRIIKRTSNTSLWLLKFPKEAVKRLLKEADKRGLPRDRLVLTSLLPIDSHLAIKAVADVALDTNMFNGHTTGADTLWSGLPLVSLSGEQMRSRAGASMAYALGVTRWLARSLEDYEEIAVRLASKPEAIRRAKEEMEAGIRDSTFFDTAFWAKGFERSWFLMWEAFAAEGKAQSHHLVASRERLEEYGSDWEPQNLMIGTSRHPRRQTPGGPKHDPLGLSEQDDA</sequence>
<dbReference type="InterPro" id="IPR011990">
    <property type="entry name" value="TPR-like_helical_dom_sf"/>
</dbReference>
<accession>A0A7S4KKE9</accession>
<dbReference type="InterPro" id="IPR029489">
    <property type="entry name" value="OGT/SEC/SPY_C"/>
</dbReference>
<dbReference type="Gene3D" id="1.25.40.10">
    <property type="entry name" value="Tetratricopeptide repeat domain"/>
    <property type="match status" value="3"/>
</dbReference>
<evidence type="ECO:0000256" key="7">
    <source>
        <dbReference type="ARBA" id="ARBA00022803"/>
    </source>
</evidence>
<keyword evidence="7 8" id="KW-0802">TPR repeat</keyword>
<feature type="domain" description="O-GlcNAc transferase C-terminal" evidence="11">
    <location>
        <begin position="600"/>
        <end position="782"/>
    </location>
</feature>
<evidence type="ECO:0000256" key="6">
    <source>
        <dbReference type="ARBA" id="ARBA00022737"/>
    </source>
</evidence>
<reference evidence="12" key="1">
    <citation type="submission" date="2021-01" db="EMBL/GenBank/DDBJ databases">
        <authorList>
            <person name="Corre E."/>
            <person name="Pelletier E."/>
            <person name="Niang G."/>
            <person name="Scheremetjew M."/>
            <person name="Finn R."/>
            <person name="Kale V."/>
            <person name="Holt S."/>
            <person name="Cochrane G."/>
            <person name="Meng A."/>
            <person name="Brown T."/>
            <person name="Cohen L."/>
        </authorList>
    </citation>
    <scope>NUCLEOTIDE SEQUENCE</scope>
    <source>
        <strain evidence="12">CCMP 2712</strain>
    </source>
</reference>
<evidence type="ECO:0000256" key="4">
    <source>
        <dbReference type="ARBA" id="ARBA00022676"/>
    </source>
</evidence>
<feature type="signal peptide" evidence="10">
    <location>
        <begin position="1"/>
        <end position="25"/>
    </location>
</feature>
<evidence type="ECO:0000256" key="10">
    <source>
        <dbReference type="SAM" id="SignalP"/>
    </source>
</evidence>
<dbReference type="Pfam" id="PF13414">
    <property type="entry name" value="TPR_11"/>
    <property type="match status" value="1"/>
</dbReference>
<gene>
    <name evidence="12" type="ORF">GTHE00462_LOCUS14373</name>
</gene>
<proteinExistence type="inferred from homology"/>
<feature type="domain" description="O-GlcNAc transferase C-terminal" evidence="11">
    <location>
        <begin position="354"/>
        <end position="592"/>
    </location>
</feature>
<evidence type="ECO:0000313" key="12">
    <source>
        <dbReference type="EMBL" id="CAE2297907.1"/>
    </source>
</evidence>
<evidence type="ECO:0000256" key="1">
    <source>
        <dbReference type="ARBA" id="ARBA00004922"/>
    </source>
</evidence>
<feature type="repeat" description="TPR" evidence="8">
    <location>
        <begin position="44"/>
        <end position="77"/>
    </location>
</feature>
<dbReference type="InterPro" id="IPR019734">
    <property type="entry name" value="TPR_rpt"/>
</dbReference>
<evidence type="ECO:0000256" key="2">
    <source>
        <dbReference type="ARBA" id="ARBA00005386"/>
    </source>
</evidence>
<feature type="chain" id="PRO_5031495284" description="protein O-GlcNAc transferase" evidence="10">
    <location>
        <begin position="26"/>
        <end position="855"/>
    </location>
</feature>
<keyword evidence="5" id="KW-0808">Transferase</keyword>
<evidence type="ECO:0000256" key="5">
    <source>
        <dbReference type="ARBA" id="ARBA00022679"/>
    </source>
</evidence>
<dbReference type="Pfam" id="PF13432">
    <property type="entry name" value="TPR_16"/>
    <property type="match status" value="1"/>
</dbReference>
<evidence type="ECO:0000259" key="11">
    <source>
        <dbReference type="Pfam" id="PF13844"/>
    </source>
</evidence>
<organism evidence="12">
    <name type="scientific">Guillardia theta</name>
    <name type="common">Cryptophyte</name>
    <name type="synonym">Cryptomonas phi</name>
    <dbReference type="NCBI Taxonomy" id="55529"/>
    <lineage>
        <taxon>Eukaryota</taxon>
        <taxon>Cryptophyceae</taxon>
        <taxon>Pyrenomonadales</taxon>
        <taxon>Geminigeraceae</taxon>
        <taxon>Guillardia</taxon>
    </lineage>
</organism>
<comment type="pathway">
    <text evidence="1">Protein modification; protein glycosylation.</text>
</comment>
<dbReference type="GO" id="GO:0097363">
    <property type="term" value="F:protein O-acetylglucosaminyltransferase activity"/>
    <property type="evidence" value="ECO:0007669"/>
    <property type="project" value="UniProtKB-EC"/>
</dbReference>
<comment type="similarity">
    <text evidence="2">Belongs to the glycosyltransferase 41 family. O-GlcNAc transferase subfamily.</text>
</comment>
<protein>
    <recommendedName>
        <fullName evidence="3">protein O-GlcNAc transferase</fullName>
        <ecNumber evidence="3">2.4.1.255</ecNumber>
    </recommendedName>
</protein>
<dbReference type="Gene3D" id="3.40.50.2000">
    <property type="entry name" value="Glycogen Phosphorylase B"/>
    <property type="match status" value="1"/>
</dbReference>
<keyword evidence="6" id="KW-0677">Repeat</keyword>
<feature type="repeat" description="TPR" evidence="8">
    <location>
        <begin position="272"/>
        <end position="305"/>
    </location>
</feature>
<dbReference type="SUPFAM" id="SSF48452">
    <property type="entry name" value="TPR-like"/>
    <property type="match status" value="3"/>
</dbReference>
<dbReference type="Pfam" id="PF13844">
    <property type="entry name" value="Glyco_transf_41"/>
    <property type="match status" value="2"/>
</dbReference>
<dbReference type="EC" id="2.4.1.255" evidence="3"/>
<dbReference type="InterPro" id="IPR037919">
    <property type="entry name" value="OGT"/>
</dbReference>
<dbReference type="SMART" id="SM00028">
    <property type="entry name" value="TPR"/>
    <property type="match status" value="7"/>
</dbReference>
<feature type="repeat" description="TPR" evidence="8">
    <location>
        <begin position="204"/>
        <end position="237"/>
    </location>
</feature>
<feature type="repeat" description="TPR" evidence="8">
    <location>
        <begin position="238"/>
        <end position="271"/>
    </location>
</feature>
<feature type="region of interest" description="Disordered" evidence="9">
    <location>
        <begin position="824"/>
        <end position="855"/>
    </location>
</feature>
<dbReference type="EMBL" id="HBKN01018218">
    <property type="protein sequence ID" value="CAE2297907.1"/>
    <property type="molecule type" value="Transcribed_RNA"/>
</dbReference>
<dbReference type="GO" id="GO:0006493">
    <property type="term" value="P:protein O-linked glycosylation"/>
    <property type="evidence" value="ECO:0007669"/>
    <property type="project" value="InterPro"/>
</dbReference>